<dbReference type="GO" id="GO:0038023">
    <property type="term" value="F:signaling receptor activity"/>
    <property type="evidence" value="ECO:0007669"/>
    <property type="project" value="TreeGrafter"/>
</dbReference>
<reference evidence="7 8" key="2">
    <citation type="submission" date="2018-11" db="EMBL/GenBank/DDBJ databases">
        <authorList>
            <consortium name="Pathogen Informatics"/>
        </authorList>
    </citation>
    <scope>NUCLEOTIDE SEQUENCE [LARGE SCALE GENOMIC DNA]</scope>
</reference>
<dbReference type="STRING" id="27835.A0A0N4Y1E5"/>
<keyword evidence="8" id="KW-1185">Reference proteome</keyword>
<evidence type="ECO:0000313" key="9">
    <source>
        <dbReference type="WBParaSite" id="NBR_0000943501-mRNA-1"/>
    </source>
</evidence>
<dbReference type="InterPro" id="IPR028082">
    <property type="entry name" value="Peripla_BP_I"/>
</dbReference>
<dbReference type="Proteomes" id="UP000271162">
    <property type="component" value="Unassembled WGS sequence"/>
</dbReference>
<feature type="transmembrane region" description="Helical" evidence="5">
    <location>
        <begin position="7"/>
        <end position="25"/>
    </location>
</feature>
<dbReference type="Gene3D" id="3.40.50.150">
    <property type="entry name" value="Vaccinia Virus protein VP39"/>
    <property type="match status" value="1"/>
</dbReference>
<accession>A0A0N4Y1E5</accession>
<evidence type="ECO:0000313" key="7">
    <source>
        <dbReference type="EMBL" id="VDL73025.1"/>
    </source>
</evidence>
<proteinExistence type="predicted"/>
<dbReference type="GO" id="GO:0016020">
    <property type="term" value="C:membrane"/>
    <property type="evidence" value="ECO:0007669"/>
    <property type="project" value="UniProtKB-SubCell"/>
</dbReference>
<dbReference type="PROSITE" id="PS51257">
    <property type="entry name" value="PROKAR_LIPOPROTEIN"/>
    <property type="match status" value="1"/>
</dbReference>
<gene>
    <name evidence="7" type="ORF">NBR_LOCUS9436</name>
</gene>
<dbReference type="GO" id="GO:0017046">
    <property type="term" value="F:peptide hormone binding"/>
    <property type="evidence" value="ECO:0007669"/>
    <property type="project" value="TreeGrafter"/>
</dbReference>
<evidence type="ECO:0000259" key="6">
    <source>
        <dbReference type="Pfam" id="PF01094"/>
    </source>
</evidence>
<evidence type="ECO:0000256" key="1">
    <source>
        <dbReference type="ARBA" id="ARBA00004370"/>
    </source>
</evidence>
<evidence type="ECO:0000256" key="2">
    <source>
        <dbReference type="ARBA" id="ARBA00022692"/>
    </source>
</evidence>
<evidence type="ECO:0000313" key="8">
    <source>
        <dbReference type="Proteomes" id="UP000271162"/>
    </source>
</evidence>
<evidence type="ECO:0000256" key="5">
    <source>
        <dbReference type="SAM" id="Phobius"/>
    </source>
</evidence>
<dbReference type="PANTHER" id="PTHR44755">
    <property type="entry name" value="NATRIURETIC PEPTIDE RECEPTOR 3-RELATED"/>
    <property type="match status" value="1"/>
</dbReference>
<keyword evidence="2 5" id="KW-0812">Transmembrane</keyword>
<evidence type="ECO:0000256" key="3">
    <source>
        <dbReference type="ARBA" id="ARBA00022989"/>
    </source>
</evidence>
<dbReference type="PANTHER" id="PTHR44755:SF8">
    <property type="entry name" value="RECEPTOR LIGAND BINDING REGION DOMAIN-CONTAINING PROTEIN"/>
    <property type="match status" value="1"/>
</dbReference>
<dbReference type="GO" id="GO:0007165">
    <property type="term" value="P:signal transduction"/>
    <property type="evidence" value="ECO:0007669"/>
    <property type="project" value="TreeGrafter"/>
</dbReference>
<dbReference type="SUPFAM" id="SSF53335">
    <property type="entry name" value="S-adenosyl-L-methionine-dependent methyltransferases"/>
    <property type="match status" value="1"/>
</dbReference>
<keyword evidence="4 5" id="KW-0472">Membrane</keyword>
<dbReference type="Gene3D" id="3.40.50.2300">
    <property type="match status" value="1"/>
</dbReference>
<feature type="domain" description="Receptor ligand binding region" evidence="6">
    <location>
        <begin position="488"/>
        <end position="599"/>
    </location>
</feature>
<evidence type="ECO:0000256" key="4">
    <source>
        <dbReference type="ARBA" id="ARBA00023136"/>
    </source>
</evidence>
<keyword evidence="3 5" id="KW-1133">Transmembrane helix</keyword>
<sequence>MYSNLRTYWWHLVVLGCALYIGLYYTDYPVERRELLSKSGTGKKAEEIRNFILKKKRRLMKMSCIESPDSCFRIEDRPALRNGSLIVKRHLMFKDLSAYSVTAAELKTPHELTWQNFNSRDWSVNKAVVDSIYCRLMIAMGFVMEAIRFDMKELQNILMIGLGGGNMHNFFSAIDSVQINLTTVEIDSSMVDIATSWFNVKQGPTHRVVVADGDPASNRFRMNNWLQMKNYSDEKYKMIILDACHNDKQPVICPVQEFMTTNVIKDMATVLSDEGVLTVNILCSRDTLANEQQVLSTFGEHFATCFLIRYSAPQQLLACTKRKNWSFREKQSLFMQKFHDVDERFEFGLTDAASDALLPATYTHTAETRRHTQTTISPTLHAPYYRSPTTLQHQRSIHFCALLTVLTSIEAANRPYSSQRSSLPMNFLPGVPWLVLLVSLVDAALTGLTVDDKKHRVSGSGGVVQIGHLQPNNPVIAHEPEILKMCARDLKERKILPMNYTLHVVTMESCNKYSGVEHAAYLHYIKNATVYFGPGCNNEMLVIGRLAPRWNVPIIAHMSGDDALSDRSTFPTLGSVALTSSTEMARATLTFLQLNNWNELEVFSAGTTTLPDRSISGSLHPVRKTPFFERPCK</sequence>
<dbReference type="InterPro" id="IPR029063">
    <property type="entry name" value="SAM-dependent_MTases_sf"/>
</dbReference>
<dbReference type="EMBL" id="UYSL01020142">
    <property type="protein sequence ID" value="VDL73025.1"/>
    <property type="molecule type" value="Genomic_DNA"/>
</dbReference>
<dbReference type="SUPFAM" id="SSF53822">
    <property type="entry name" value="Periplasmic binding protein-like I"/>
    <property type="match status" value="1"/>
</dbReference>
<organism evidence="9">
    <name type="scientific">Nippostrongylus brasiliensis</name>
    <name type="common">Rat hookworm</name>
    <dbReference type="NCBI Taxonomy" id="27835"/>
    <lineage>
        <taxon>Eukaryota</taxon>
        <taxon>Metazoa</taxon>
        <taxon>Ecdysozoa</taxon>
        <taxon>Nematoda</taxon>
        <taxon>Chromadorea</taxon>
        <taxon>Rhabditida</taxon>
        <taxon>Rhabditina</taxon>
        <taxon>Rhabditomorpha</taxon>
        <taxon>Strongyloidea</taxon>
        <taxon>Heligmosomidae</taxon>
        <taxon>Nippostrongylus</taxon>
    </lineage>
</organism>
<comment type="subcellular location">
    <subcellularLocation>
        <location evidence="1">Membrane</location>
    </subcellularLocation>
</comment>
<reference evidence="9" key="1">
    <citation type="submission" date="2017-02" db="UniProtKB">
        <authorList>
            <consortium name="WormBaseParasite"/>
        </authorList>
    </citation>
    <scope>IDENTIFICATION</scope>
</reference>
<dbReference type="AlphaFoldDB" id="A0A0N4Y1E5"/>
<dbReference type="Pfam" id="PF01094">
    <property type="entry name" value="ANF_receptor"/>
    <property type="match status" value="1"/>
</dbReference>
<dbReference type="InterPro" id="IPR052612">
    <property type="entry name" value="ANP_Clearance_Receptor"/>
</dbReference>
<dbReference type="WBParaSite" id="NBR_0000943501-mRNA-1">
    <property type="protein sequence ID" value="NBR_0000943501-mRNA-1"/>
    <property type="gene ID" value="NBR_0000943501"/>
</dbReference>
<name>A0A0N4Y1E5_NIPBR</name>
<dbReference type="InterPro" id="IPR001828">
    <property type="entry name" value="ANF_lig-bd_rcpt"/>
</dbReference>
<protein>
    <submittedName>
        <fullName evidence="9">ANF_receptor domain-containing protein</fullName>
    </submittedName>
</protein>